<evidence type="ECO:0000256" key="1">
    <source>
        <dbReference type="ARBA" id="ARBA00000447"/>
    </source>
</evidence>
<organism evidence="20 21">
    <name type="scientific">Etheostoma spectabile</name>
    <name type="common">orangethroat darter</name>
    <dbReference type="NCBI Taxonomy" id="54343"/>
    <lineage>
        <taxon>Eukaryota</taxon>
        <taxon>Metazoa</taxon>
        <taxon>Chordata</taxon>
        <taxon>Craniata</taxon>
        <taxon>Vertebrata</taxon>
        <taxon>Euteleostomi</taxon>
        <taxon>Actinopterygii</taxon>
        <taxon>Neopterygii</taxon>
        <taxon>Teleostei</taxon>
        <taxon>Neoteleostei</taxon>
        <taxon>Acanthomorphata</taxon>
        <taxon>Eupercaria</taxon>
        <taxon>Perciformes</taxon>
        <taxon>Percoidei</taxon>
        <taxon>Percidae</taxon>
        <taxon>Etheostomatinae</taxon>
        <taxon>Etheostoma</taxon>
    </lineage>
</organism>
<evidence type="ECO:0000256" key="11">
    <source>
        <dbReference type="ARBA" id="ARBA00023157"/>
    </source>
</evidence>
<dbReference type="PANTHER" id="PTHR10858">
    <property type="entry name" value="DEOXYRIBONUCLEASE II"/>
    <property type="match status" value="1"/>
</dbReference>
<evidence type="ECO:0000256" key="18">
    <source>
        <dbReference type="ARBA" id="ARBA00045381"/>
    </source>
</evidence>
<dbReference type="GO" id="GO:0005764">
    <property type="term" value="C:lysosome"/>
    <property type="evidence" value="ECO:0007669"/>
    <property type="project" value="UniProtKB-SubCell"/>
</dbReference>
<proteinExistence type="inferred from homology"/>
<dbReference type="InterPro" id="IPR004947">
    <property type="entry name" value="DNase_II"/>
</dbReference>
<dbReference type="CDD" id="cd09120">
    <property type="entry name" value="PLDc_DNaseII_1"/>
    <property type="match status" value="1"/>
</dbReference>
<keyword evidence="7" id="KW-0540">Nuclease</keyword>
<evidence type="ECO:0000256" key="16">
    <source>
        <dbReference type="ARBA" id="ARBA00041918"/>
    </source>
</evidence>
<dbReference type="AlphaFoldDB" id="A0A5J5DAC4"/>
<evidence type="ECO:0000256" key="9">
    <source>
        <dbReference type="ARBA" id="ARBA00022759"/>
    </source>
</evidence>
<keyword evidence="9" id="KW-0255">Endonuclease</keyword>
<keyword evidence="12" id="KW-0325">Glycoprotein</keyword>
<name>A0A5J5DAC4_9PERO</name>
<comment type="caution">
    <text evidence="20">The sequence shown here is derived from an EMBL/GenBank/DDBJ whole genome shotgun (WGS) entry which is preliminary data.</text>
</comment>
<evidence type="ECO:0000256" key="17">
    <source>
        <dbReference type="ARBA" id="ARBA00043033"/>
    </source>
</evidence>
<feature type="chain" id="PRO_5023920097" description="Deoxyribonuclease-2-alpha" evidence="19">
    <location>
        <begin position="28"/>
        <end position="402"/>
    </location>
</feature>
<dbReference type="EC" id="3.1.22.1" evidence="4"/>
<protein>
    <recommendedName>
        <fullName evidence="14">Deoxyribonuclease-2-alpha</fullName>
        <ecNumber evidence="4">3.1.22.1</ecNumber>
    </recommendedName>
    <alternativeName>
        <fullName evidence="15">Acid DNase</fullName>
    </alternativeName>
    <alternativeName>
        <fullName evidence="17">Deoxyribonuclease II alpha</fullName>
    </alternativeName>
    <alternativeName>
        <fullName evidence="16">Lysosomal DNase II</fullName>
    </alternativeName>
</protein>
<evidence type="ECO:0000256" key="2">
    <source>
        <dbReference type="ARBA" id="ARBA00004371"/>
    </source>
</evidence>
<keyword evidence="10" id="KW-0378">Hydrolase</keyword>
<evidence type="ECO:0000256" key="3">
    <source>
        <dbReference type="ARBA" id="ARBA00007527"/>
    </source>
</evidence>
<evidence type="ECO:0000256" key="15">
    <source>
        <dbReference type="ARBA" id="ARBA00041393"/>
    </source>
</evidence>
<comment type="function">
    <text evidence="18">Hydrolyzes DNA under acidic conditions with a preference for double-stranded DNA. Plays a major role in the clearance of nucleic acids generated through apoptosis, hence preventing autoinflammation. Necessary for proper fetal development and for definitive erythropoiesis in fetal liver and bone marrow, where it degrades nuclear DNA expelled from erythroid precursor cells.</text>
</comment>
<evidence type="ECO:0000256" key="8">
    <source>
        <dbReference type="ARBA" id="ARBA00022729"/>
    </source>
</evidence>
<evidence type="ECO:0000256" key="19">
    <source>
        <dbReference type="SAM" id="SignalP"/>
    </source>
</evidence>
<keyword evidence="21" id="KW-1185">Reference proteome</keyword>
<comment type="catalytic activity">
    <reaction evidence="1">
        <text>Endonucleolytic cleavage to nucleoside 3'-phosphates and 3'-phosphooligonucleotide end-products.</text>
        <dbReference type="EC" id="3.1.22.1"/>
    </reaction>
</comment>
<keyword evidence="6" id="KW-0053">Apoptosis</keyword>
<keyword evidence="5" id="KW-0217">Developmental protein</keyword>
<comment type="similarity">
    <text evidence="3">Belongs to the DNase II family.</text>
</comment>
<evidence type="ECO:0000256" key="4">
    <source>
        <dbReference type="ARBA" id="ARBA00012036"/>
    </source>
</evidence>
<dbReference type="Pfam" id="PF03265">
    <property type="entry name" value="DNase_II"/>
    <property type="match status" value="1"/>
</dbReference>
<evidence type="ECO:0000313" key="20">
    <source>
        <dbReference type="EMBL" id="KAA8589545.1"/>
    </source>
</evidence>
<evidence type="ECO:0000256" key="10">
    <source>
        <dbReference type="ARBA" id="ARBA00022801"/>
    </source>
</evidence>
<sequence>MFFNSRSNYYFWSLCTIFLCYPTNVYQHECTCARSCSAEPVQATKQRTAMRFLISVGVFFQGCDSDVKCRDDKGREVDWYILYKLPQVMGDGLSYLYMDESTNGWKVSKKTINSKSGTLANTLKPLLDFYDRQIEGFGYMLNNDQPPNSKAVSASFGHSKGVVMLDKETGVWLSHSTPKFPTYRRKDFWTDSGTVNAQTFMCMTYSYNHFKEIGRQLKYIHAYSYDSDIPKTFHKELRCVAQRDCYPKQEPWFRVKMLTSTKGHNFTSFAKYTRFRDDLYSGLILNHLKQDLYVKSWGRMHNPLHSYCNTKIPHHVYNVKEIKLLNGKPFSDTVDHSKWGVTSGGGWTCIADMNREESQMKRAGGAICTDNVAVGEAFYALITKYEACKHDLPRSEAQDREL</sequence>
<feature type="signal peptide" evidence="19">
    <location>
        <begin position="1"/>
        <end position="27"/>
    </location>
</feature>
<keyword evidence="11" id="KW-1015">Disulfide bond</keyword>
<evidence type="ECO:0000256" key="13">
    <source>
        <dbReference type="ARBA" id="ARBA00023228"/>
    </source>
</evidence>
<dbReference type="PANTHER" id="PTHR10858:SF9">
    <property type="entry name" value="DEOXYRIBONUCLEASE-2-ALPHA"/>
    <property type="match status" value="1"/>
</dbReference>
<evidence type="ECO:0000256" key="12">
    <source>
        <dbReference type="ARBA" id="ARBA00023180"/>
    </source>
</evidence>
<accession>A0A5J5DAC4</accession>
<dbReference type="Proteomes" id="UP000327493">
    <property type="component" value="Chromosome 9"/>
</dbReference>
<reference evidence="20 21" key="1">
    <citation type="submission" date="2019-08" db="EMBL/GenBank/DDBJ databases">
        <title>A chromosome-level genome assembly, high-density linkage maps, and genome scans reveal the genomic architecture of hybrid incompatibilities underlying speciation via character displacement in darters (Percidae: Etheostominae).</title>
        <authorList>
            <person name="Moran R.L."/>
            <person name="Catchen J.M."/>
            <person name="Fuller R.C."/>
        </authorList>
    </citation>
    <scope>NUCLEOTIDE SEQUENCE [LARGE SCALE GENOMIC DNA]</scope>
    <source>
        <strain evidence="20">EspeVRDwgs_2016</strain>
        <tissue evidence="20">Muscle</tissue>
    </source>
</reference>
<evidence type="ECO:0000256" key="5">
    <source>
        <dbReference type="ARBA" id="ARBA00022473"/>
    </source>
</evidence>
<evidence type="ECO:0000313" key="21">
    <source>
        <dbReference type="Proteomes" id="UP000327493"/>
    </source>
</evidence>
<evidence type="ECO:0000256" key="6">
    <source>
        <dbReference type="ARBA" id="ARBA00022703"/>
    </source>
</evidence>
<dbReference type="GO" id="GO:0004531">
    <property type="term" value="F:deoxyribonuclease II activity"/>
    <property type="evidence" value="ECO:0007669"/>
    <property type="project" value="UniProtKB-EC"/>
</dbReference>
<keyword evidence="13" id="KW-0458">Lysosome</keyword>
<comment type="subcellular location">
    <subcellularLocation>
        <location evidence="2">Lysosome</location>
    </subcellularLocation>
</comment>
<evidence type="ECO:0000256" key="7">
    <source>
        <dbReference type="ARBA" id="ARBA00022722"/>
    </source>
</evidence>
<keyword evidence="8 19" id="KW-0732">Signal</keyword>
<gene>
    <name evidence="20" type="ORF">FQN60_012910</name>
</gene>
<dbReference type="GO" id="GO:0006309">
    <property type="term" value="P:apoptotic DNA fragmentation"/>
    <property type="evidence" value="ECO:0007669"/>
    <property type="project" value="TreeGrafter"/>
</dbReference>
<dbReference type="EMBL" id="VOFY01000009">
    <property type="protein sequence ID" value="KAA8589545.1"/>
    <property type="molecule type" value="Genomic_DNA"/>
</dbReference>
<evidence type="ECO:0000256" key="14">
    <source>
        <dbReference type="ARBA" id="ARBA00039868"/>
    </source>
</evidence>